<gene>
    <name evidence="1" type="ORF">JOF53_001142</name>
</gene>
<organism evidence="1 2">
    <name type="scientific">Crossiella equi</name>
    <dbReference type="NCBI Taxonomy" id="130796"/>
    <lineage>
        <taxon>Bacteria</taxon>
        <taxon>Bacillati</taxon>
        <taxon>Actinomycetota</taxon>
        <taxon>Actinomycetes</taxon>
        <taxon>Pseudonocardiales</taxon>
        <taxon>Pseudonocardiaceae</taxon>
        <taxon>Crossiella</taxon>
    </lineage>
</organism>
<accession>A0ABS5A969</accession>
<evidence type="ECO:0000313" key="2">
    <source>
        <dbReference type="Proteomes" id="UP001519363"/>
    </source>
</evidence>
<comment type="caution">
    <text evidence="1">The sequence shown here is derived from an EMBL/GenBank/DDBJ whole genome shotgun (WGS) entry which is preliminary data.</text>
</comment>
<sequence>MVAMWNADRAGGPVSVGLVSAPEEGLAEFAGDLLLRLAVSGALVLERGHADTLIADLTEALAVVRRWRHANTCPRNRLAELGEVEEQLGFDAAFAEQVAPGRLDRALAELPKYIEAFTIAGNAAG</sequence>
<dbReference type="RefSeq" id="WP_209706436.1">
    <property type="nucleotide sequence ID" value="NZ_JAGIOO010000001.1"/>
</dbReference>
<dbReference type="Proteomes" id="UP001519363">
    <property type="component" value="Unassembled WGS sequence"/>
</dbReference>
<dbReference type="EMBL" id="JAGIOO010000001">
    <property type="protein sequence ID" value="MBP2472270.1"/>
    <property type="molecule type" value="Genomic_DNA"/>
</dbReference>
<evidence type="ECO:0000313" key="1">
    <source>
        <dbReference type="EMBL" id="MBP2472270.1"/>
    </source>
</evidence>
<keyword evidence="2" id="KW-1185">Reference proteome</keyword>
<reference evidence="1 2" key="1">
    <citation type="submission" date="2021-03" db="EMBL/GenBank/DDBJ databases">
        <title>Sequencing the genomes of 1000 actinobacteria strains.</title>
        <authorList>
            <person name="Klenk H.-P."/>
        </authorList>
    </citation>
    <scope>NUCLEOTIDE SEQUENCE [LARGE SCALE GENOMIC DNA]</scope>
    <source>
        <strain evidence="1 2">DSM 44580</strain>
    </source>
</reference>
<name>A0ABS5A969_9PSEU</name>
<protein>
    <submittedName>
        <fullName evidence="1">Uncharacterized protein</fullName>
    </submittedName>
</protein>
<proteinExistence type="predicted"/>